<reference evidence="8" key="1">
    <citation type="submission" date="2021-01" db="EMBL/GenBank/DDBJ databases">
        <authorList>
            <person name="Corre E."/>
            <person name="Pelletier E."/>
            <person name="Niang G."/>
            <person name="Scheremetjew M."/>
            <person name="Finn R."/>
            <person name="Kale V."/>
            <person name="Holt S."/>
            <person name="Cochrane G."/>
            <person name="Meng A."/>
            <person name="Brown T."/>
            <person name="Cohen L."/>
        </authorList>
    </citation>
    <scope>NUCLEOTIDE SEQUENCE</scope>
    <source>
        <strain evidence="8">NY070348D</strain>
    </source>
</reference>
<feature type="short sequence motif" description="Histidine triad motif" evidence="4 5">
    <location>
        <begin position="144"/>
        <end position="148"/>
    </location>
</feature>
<sequence>MVWEKAQTLVGLLVTCQYFRSKTKVVADLPLCSERRESPQDCIFRKIVEKRDDEGDNRREGIVVEDDKAVAIRDIRPSAETHLLVLPCEPIWSVLSLRPCPEDIELLEHMIELGKVSLRMVSPKGDESSWWMGFHVPPFTSVDHLHMHCLAGEYTKRGKAKFTYNRHFSVPADMVLERLRNEYELRQSTNAKKSI</sequence>
<evidence type="ECO:0000313" key="8">
    <source>
        <dbReference type="EMBL" id="CAD9664411.1"/>
    </source>
</evidence>
<evidence type="ECO:0000256" key="1">
    <source>
        <dbReference type="ARBA" id="ARBA00022741"/>
    </source>
</evidence>
<evidence type="ECO:0000256" key="3">
    <source>
        <dbReference type="PIRSR" id="PIRSR601310-1"/>
    </source>
</evidence>
<dbReference type="GO" id="GO:0000166">
    <property type="term" value="F:nucleotide binding"/>
    <property type="evidence" value="ECO:0007669"/>
    <property type="project" value="UniProtKB-KW"/>
</dbReference>
<feature type="active site" description="Tele-AMP-histidine intermediate" evidence="3">
    <location>
        <position position="146"/>
    </location>
</feature>
<dbReference type="EMBL" id="HBHK01001652">
    <property type="protein sequence ID" value="CAD9664410.1"/>
    <property type="molecule type" value="Transcribed_RNA"/>
</dbReference>
<proteinExistence type="predicted"/>
<gene>
    <name evidence="7" type="ORF">QSP1433_LOCUS1013</name>
    <name evidence="8" type="ORF">QSP1433_LOCUS1014</name>
</gene>
<dbReference type="SUPFAM" id="SSF54197">
    <property type="entry name" value="HIT-like"/>
    <property type="match status" value="1"/>
</dbReference>
<evidence type="ECO:0000256" key="4">
    <source>
        <dbReference type="PIRSR" id="PIRSR601310-3"/>
    </source>
</evidence>
<dbReference type="GO" id="GO:0016787">
    <property type="term" value="F:hydrolase activity"/>
    <property type="evidence" value="ECO:0007669"/>
    <property type="project" value="UniProtKB-KW"/>
</dbReference>
<protein>
    <recommendedName>
        <fullName evidence="6">HIT domain-containing protein</fullName>
    </recommendedName>
</protein>
<dbReference type="InterPro" id="IPR001310">
    <property type="entry name" value="Histidine_triad_HIT"/>
</dbReference>
<keyword evidence="2" id="KW-0378">Hydrolase</keyword>
<evidence type="ECO:0000259" key="6">
    <source>
        <dbReference type="PROSITE" id="PS51084"/>
    </source>
</evidence>
<accession>A0A7S2W3U3</accession>
<dbReference type="InterPro" id="IPR036265">
    <property type="entry name" value="HIT-like_sf"/>
</dbReference>
<dbReference type="PANTHER" id="PTHR12486">
    <property type="entry name" value="APRATAXIN-RELATED"/>
    <property type="match status" value="1"/>
</dbReference>
<dbReference type="InterPro" id="IPR011146">
    <property type="entry name" value="HIT-like"/>
</dbReference>
<name>A0A7S2W3U3_9STRA</name>
<organism evidence="8">
    <name type="scientific">Mucochytrium quahogii</name>
    <dbReference type="NCBI Taxonomy" id="96639"/>
    <lineage>
        <taxon>Eukaryota</taxon>
        <taxon>Sar</taxon>
        <taxon>Stramenopiles</taxon>
        <taxon>Bigyra</taxon>
        <taxon>Labyrinthulomycetes</taxon>
        <taxon>Thraustochytrida</taxon>
        <taxon>Thraustochytriidae</taxon>
        <taxon>Mucochytrium</taxon>
    </lineage>
</organism>
<dbReference type="PANTHER" id="PTHR12486:SF5">
    <property type="entry name" value="ADENOSINE 5'-MONOPHOSPHORAMIDASE HINT3"/>
    <property type="match status" value="1"/>
</dbReference>
<keyword evidence="1" id="KW-0547">Nucleotide-binding</keyword>
<dbReference type="AlphaFoldDB" id="A0A7S2W3U3"/>
<dbReference type="Pfam" id="PF11969">
    <property type="entry name" value="DcpS_C"/>
    <property type="match status" value="1"/>
</dbReference>
<evidence type="ECO:0000256" key="5">
    <source>
        <dbReference type="PROSITE-ProRule" id="PRU00464"/>
    </source>
</evidence>
<dbReference type="PRINTS" id="PR00332">
    <property type="entry name" value="HISTRIAD"/>
</dbReference>
<evidence type="ECO:0000313" key="7">
    <source>
        <dbReference type="EMBL" id="CAD9664410.1"/>
    </source>
</evidence>
<feature type="domain" description="HIT" evidence="6">
    <location>
        <begin position="43"/>
        <end position="162"/>
    </location>
</feature>
<dbReference type="EMBL" id="HBHK01001653">
    <property type="protein sequence ID" value="CAD9664411.1"/>
    <property type="molecule type" value="Transcribed_RNA"/>
</dbReference>
<dbReference type="Gene3D" id="3.30.428.10">
    <property type="entry name" value="HIT-like"/>
    <property type="match status" value="1"/>
</dbReference>
<evidence type="ECO:0000256" key="2">
    <source>
        <dbReference type="ARBA" id="ARBA00022801"/>
    </source>
</evidence>
<dbReference type="PROSITE" id="PS51084">
    <property type="entry name" value="HIT_2"/>
    <property type="match status" value="1"/>
</dbReference>